<feature type="compositionally biased region" description="Basic and acidic residues" evidence="5">
    <location>
        <begin position="186"/>
        <end position="203"/>
    </location>
</feature>
<dbReference type="InterPro" id="IPR013103">
    <property type="entry name" value="RVT_2"/>
</dbReference>
<comment type="subcellular location">
    <subcellularLocation>
        <location evidence="1">Membrane</location>
        <topology evidence="1">Multi-pass membrane protein</topology>
    </subcellularLocation>
</comment>
<feature type="domain" description="Ion transport" evidence="7">
    <location>
        <begin position="1976"/>
        <end position="2132"/>
    </location>
</feature>
<sequence length="2372" mass="266671">MEGTDSKDISDGAPKLSRLPSKDRAGKKNMKVAGKFVQASTENLARKSRMNDFLKSIYLANFMAAVVLVDAYCTCVDIDATAAGTQPPEISSLISSLCLVTYTLEIAALLSVFGVRASFSDWFMALDLIIVGCGWAEEAISVFSDGGTRVDREARKASPSCRDDVRSGRWVQDPAWDSWRNPGQRWESRSGEDWQDRQWEHSWGKAGHGWSSSGWNWSGGHGHGSNTKTPSGNGDRVPRAPGPSTTAATARTPRISSPIPGEDWFLRMIRGARSIVKEEDRWMDGGHPRMVKAEGTMVLPGRQKGPSVPPRRWWSRASRETRTMMARSYLRQVSAWRRMTRMSKEQQGLTLYQHLTDRAWIDAERLDMDRLASADGVEYLISWIKDRYLDVQVTQVGRSLSDFFRRLRKKPTQPMREYMADFDRAYAGLSEVGCQLPDVAAAWVFVARMGLEESAELNLLASDWNNKRTHSANMADPEDLFGDHDNEEIFDEATAGDDGVPEEIAEDLYHAYMTHETANQRYRENSKLRGSDPDALRQLAAENLKMAKAKSFCSGCKRRGHWHKVDEILEVNATIPYIEETTSMASWEELSNLSSPHRIPPMPRPKAKTSDYKIDPDEDVPEEVVDEVLELEARTDPGHLPQDQLRDSEVFYECEDPKAYEDETFNDDGPEEDNEQDIDDFFLYRDDNSCTGDRGQRSPSMNPGGSGDVFQREPTRVNPALATADVIYDCEKTAKEKLGLKEFSYDDLIEVCRLIPLQTAKGKKGSNRGGGELFEYFLGGMYTYGKFFGMARTAKLLPWTAKYINVFARSKFSGPWSSSVLFRNTATQVHADVHNLAGSKVTSVTFGDFSGGELWIHEEGATEGVSREAPDGTVLYGKVISTKEEPYTFDGKLRHATQPWTGERWMLSCFTTRGFIHADGPLRDVLRELRFPLRGLPPRGKDLCEGEVGTTCTVVRPKKSMRRSLWKSAKRLATLTSWCTSAASMYLTDHLPLSRGPEAAVLFEIGGVSKTLEVADFNLLTVEPYEYDSEISVQENIALVHKNIDDFSPAVLWIHNGPPEEFLDGLLPVFHQHITAGKSAERAIRTWKEIWSRLVDEWSATTEEAGMIITAANTAMNTLRRESGFSPSQAVWGRDPRLPEDLKGTSQDEQVEHIISHDRLRAKEHSLRISAKEAYFKIQNDARLRRSLLQRSRVAGPDLQQGDHVFFYRKPKNNKNWEWHGPGVIIGHEGPSVWVSFAGRCHLVAPEHLRTASAEELGAAFSLRATQDDLQRLLEQDFGDEEMYEAADQDMDEDLALTPEGEGRDDGCGDGTRRERDGTPPPTVTKRIRTKGPQTREAHAALHEAYMMKFPKTPRGREKALEKELPWGMIPPEQHQGFKDAELRQWEEHVEHKALEALSIEESRQVLKDKPQRVLNSRFAYRDKLWSRRREQPDVGWKHKARLVISGHKDPDLLTGLPTHAPTISRQGILLLLQILASNLVNDWCGYAGDVTAAFLCGEVLQRELYLRQPRTGLGNLHPEQLLRIRKPIFGLVDSPAAWWNKFHKTLRSLEFETEDGKWRVTQCSLDHCIFMVQRFGDEGDLGPPQAYLGVHVDDVLLVGLRSLCEVIKAKISERFPICDWETEKFDYVGSFIEVKKDSVKISQASYAATRLYQVEIDKDIPDHAEVTEAQKHDNMSLIGALSWMASQTRPDLQVGVSMSQQRQKEPTAGDIRFTNQLARRAMDLKENGLVFHYVDLDSAALLCYHDAGWANVPQNQEDPYYRLTPEEDTDGLITDGPFARKDAKAKKANSSITSQLGGVYVLANRGVLQGEVQLGSILDWRSGACDRVCRSTFAAETMACSTATETGDYIARFLETLLTGKLERVKSRFEIRFLTDCRSLYDHLTRDGVPRVPTCKRLAVDLAGIREDLASYGKIVWVPAWAQLADVLTKPLKADQWWKTVHSGLRLTVVEERGTRVDREARKASPSCRGLNFRTAVLRALRLVRIFRLARALKRIRPLRELYKLAIMMATCFRALLWCFLLCFVVMTVWAMLIVEVVSPFVKEMHADMDRDFFKACHPQCTKAVSTVMDANLLLFKTVIAGDAWGEIAVPVIQEHPATFIIFIGSSLTLVFGVLNLIVAVVVDTFAESRQSDVQSLAEEMEDEIEHDRAALGKLFARMDRGEDASSAVRPPELYDLSVECFQQLAAKIDGVARSVAELRPPLLSAAGQARGQEDVRSDRDAAYRKSDSAASEMITGDLQEHRQNPDGPGSDSPSAPALHCDAEAEVVQPPPSPQPVEFLGAGGQPMVNVEAALASAMSRLEAKLDLMLADAWVRPRIPSQPRGPGEEDLASFEKELERRKTARKVHHNDGFRRMYMMEPTRTKVGSWDFP</sequence>
<dbReference type="Proteomes" id="UP000186817">
    <property type="component" value="Unassembled WGS sequence"/>
</dbReference>
<dbReference type="Pfam" id="PF07727">
    <property type="entry name" value="RVT_2"/>
    <property type="match status" value="1"/>
</dbReference>
<gene>
    <name evidence="9" type="primary">GIP</name>
    <name evidence="9" type="ORF">AK812_SmicGene38335</name>
</gene>
<dbReference type="PANTHER" id="PTHR10037:SF230">
    <property type="entry name" value="CA[2+]-CHANNEL PROTEIN ALPHA[[1]] SUBUNIT T, ISOFORM F"/>
    <property type="match status" value="1"/>
</dbReference>
<evidence type="ECO:0000256" key="4">
    <source>
        <dbReference type="ARBA" id="ARBA00023136"/>
    </source>
</evidence>
<evidence type="ECO:0000256" key="1">
    <source>
        <dbReference type="ARBA" id="ARBA00004141"/>
    </source>
</evidence>
<feature type="region of interest" description="Disordered" evidence="5">
    <location>
        <begin position="1296"/>
        <end position="1335"/>
    </location>
</feature>
<evidence type="ECO:0000256" key="6">
    <source>
        <dbReference type="SAM" id="Phobius"/>
    </source>
</evidence>
<feature type="region of interest" description="Disordered" evidence="5">
    <location>
        <begin position="689"/>
        <end position="712"/>
    </location>
</feature>
<feature type="region of interest" description="Disordered" evidence="5">
    <location>
        <begin position="1"/>
        <end position="29"/>
    </location>
</feature>
<feature type="region of interest" description="Disordered" evidence="5">
    <location>
        <begin position="181"/>
        <end position="259"/>
    </location>
</feature>
<dbReference type="InterPro" id="IPR005821">
    <property type="entry name" value="Ion_trans_dom"/>
</dbReference>
<protein>
    <submittedName>
        <fullName evidence="9">Copia protein</fullName>
    </submittedName>
</protein>
<accession>A0A1Q9CE32</accession>
<feature type="compositionally biased region" description="Low complexity" evidence="5">
    <location>
        <begin position="242"/>
        <end position="257"/>
    </location>
</feature>
<keyword evidence="4 6" id="KW-0472">Membrane</keyword>
<dbReference type="Pfam" id="PF00520">
    <property type="entry name" value="Ion_trans"/>
    <property type="match status" value="1"/>
</dbReference>
<evidence type="ECO:0000259" key="7">
    <source>
        <dbReference type="Pfam" id="PF00520"/>
    </source>
</evidence>
<dbReference type="GO" id="GO:0001518">
    <property type="term" value="C:voltage-gated sodium channel complex"/>
    <property type="evidence" value="ECO:0007669"/>
    <property type="project" value="TreeGrafter"/>
</dbReference>
<proteinExistence type="predicted"/>
<dbReference type="GO" id="GO:0005248">
    <property type="term" value="F:voltage-gated sodium channel activity"/>
    <property type="evidence" value="ECO:0007669"/>
    <property type="project" value="TreeGrafter"/>
</dbReference>
<dbReference type="GO" id="GO:0070509">
    <property type="term" value="P:calcium ion import"/>
    <property type="evidence" value="ECO:0007669"/>
    <property type="project" value="TreeGrafter"/>
</dbReference>
<dbReference type="PANTHER" id="PTHR10037">
    <property type="entry name" value="VOLTAGE-GATED CATION CHANNEL CALCIUM AND SODIUM"/>
    <property type="match status" value="1"/>
</dbReference>
<keyword evidence="10" id="KW-1185">Reference proteome</keyword>
<evidence type="ECO:0000313" key="9">
    <source>
        <dbReference type="EMBL" id="OLP81156.1"/>
    </source>
</evidence>
<organism evidence="9 10">
    <name type="scientific">Symbiodinium microadriaticum</name>
    <name type="common">Dinoflagellate</name>
    <name type="synonym">Zooxanthella microadriatica</name>
    <dbReference type="NCBI Taxonomy" id="2951"/>
    <lineage>
        <taxon>Eukaryota</taxon>
        <taxon>Sar</taxon>
        <taxon>Alveolata</taxon>
        <taxon>Dinophyceae</taxon>
        <taxon>Suessiales</taxon>
        <taxon>Symbiodiniaceae</taxon>
        <taxon>Symbiodinium</taxon>
    </lineage>
</organism>
<reference evidence="9 10" key="1">
    <citation type="submission" date="2016-02" db="EMBL/GenBank/DDBJ databases">
        <title>Genome analysis of coral dinoflagellate symbionts highlights evolutionary adaptations to a symbiotic lifestyle.</title>
        <authorList>
            <person name="Aranda M."/>
            <person name="Li Y."/>
            <person name="Liew Y.J."/>
            <person name="Baumgarten S."/>
            <person name="Simakov O."/>
            <person name="Wilson M."/>
            <person name="Piel J."/>
            <person name="Ashoor H."/>
            <person name="Bougouffa S."/>
            <person name="Bajic V.B."/>
            <person name="Ryu T."/>
            <person name="Ravasi T."/>
            <person name="Bayer T."/>
            <person name="Micklem G."/>
            <person name="Kim H."/>
            <person name="Bhak J."/>
            <person name="Lajeunesse T.C."/>
            <person name="Voolstra C.R."/>
        </authorList>
    </citation>
    <scope>NUCLEOTIDE SEQUENCE [LARGE SCALE GENOMIC DNA]</scope>
    <source>
        <strain evidence="9 10">CCMP2467</strain>
    </source>
</reference>
<dbReference type="InterPro" id="IPR027359">
    <property type="entry name" value="Volt_channel_dom_sf"/>
</dbReference>
<keyword evidence="3 6" id="KW-1133">Transmembrane helix</keyword>
<comment type="caution">
    <text evidence="9">The sequence shown here is derived from an EMBL/GenBank/DDBJ whole genome shotgun (WGS) entry which is preliminary data.</text>
</comment>
<feature type="domain" description="Reverse transcriptase Ty1/copia-type" evidence="8">
    <location>
        <begin position="1432"/>
        <end position="1656"/>
    </location>
</feature>
<feature type="transmembrane region" description="Helical" evidence="6">
    <location>
        <begin position="2003"/>
        <end position="2036"/>
    </location>
</feature>
<dbReference type="SUPFAM" id="SSF81324">
    <property type="entry name" value="Voltage-gated potassium channels"/>
    <property type="match status" value="1"/>
</dbReference>
<feature type="region of interest" description="Disordered" evidence="5">
    <location>
        <begin position="2208"/>
        <end position="2233"/>
    </location>
</feature>
<dbReference type="InterPro" id="IPR043203">
    <property type="entry name" value="VGCC_Ca_Na"/>
</dbReference>
<evidence type="ECO:0000313" key="10">
    <source>
        <dbReference type="Proteomes" id="UP000186817"/>
    </source>
</evidence>
<name>A0A1Q9CE32_SYMMI</name>
<dbReference type="OrthoDB" id="420347at2759"/>
<keyword evidence="2 6" id="KW-0812">Transmembrane</keyword>
<dbReference type="EMBL" id="LSRX01001307">
    <property type="protein sequence ID" value="OLP81156.1"/>
    <property type="molecule type" value="Genomic_DNA"/>
</dbReference>
<evidence type="ECO:0000256" key="5">
    <source>
        <dbReference type="SAM" id="MobiDB-lite"/>
    </source>
</evidence>
<evidence type="ECO:0000256" key="3">
    <source>
        <dbReference type="ARBA" id="ARBA00022989"/>
    </source>
</evidence>
<feature type="compositionally biased region" description="Basic and acidic residues" evidence="5">
    <location>
        <begin position="1301"/>
        <end position="1318"/>
    </location>
</feature>
<dbReference type="Gene3D" id="1.20.120.350">
    <property type="entry name" value="Voltage-gated potassium channels. Chain C"/>
    <property type="match status" value="1"/>
</dbReference>
<dbReference type="GO" id="GO:0086010">
    <property type="term" value="P:membrane depolarization during action potential"/>
    <property type="evidence" value="ECO:0007669"/>
    <property type="project" value="TreeGrafter"/>
</dbReference>
<feature type="compositionally biased region" description="Basic and acidic residues" evidence="5">
    <location>
        <begin position="2213"/>
        <end position="2229"/>
    </location>
</feature>
<evidence type="ECO:0000259" key="8">
    <source>
        <dbReference type="Pfam" id="PF07727"/>
    </source>
</evidence>
<dbReference type="GO" id="GO:0008332">
    <property type="term" value="F:low voltage-gated calcium channel activity"/>
    <property type="evidence" value="ECO:0007669"/>
    <property type="project" value="TreeGrafter"/>
</dbReference>
<feature type="transmembrane region" description="Helical" evidence="6">
    <location>
        <begin position="2101"/>
        <end position="2124"/>
    </location>
</feature>
<dbReference type="Gene3D" id="1.10.287.70">
    <property type="match status" value="1"/>
</dbReference>
<evidence type="ECO:0000256" key="2">
    <source>
        <dbReference type="ARBA" id="ARBA00022692"/>
    </source>
</evidence>
<feature type="region of interest" description="Disordered" evidence="5">
    <location>
        <begin position="593"/>
        <end position="617"/>
    </location>
</feature>
<feature type="compositionally biased region" description="Basic and acidic residues" evidence="5">
    <location>
        <begin position="1"/>
        <end position="10"/>
    </location>
</feature>